<keyword evidence="3" id="KW-1185">Reference proteome</keyword>
<feature type="compositionally biased region" description="Acidic residues" evidence="1">
    <location>
        <begin position="96"/>
        <end position="105"/>
    </location>
</feature>
<accession>A0A0J8B3T8</accession>
<evidence type="ECO:0000256" key="1">
    <source>
        <dbReference type="SAM" id="MobiDB-lite"/>
    </source>
</evidence>
<organism evidence="2 3">
    <name type="scientific">Beta vulgaris subsp. vulgaris</name>
    <name type="common">Beet</name>
    <dbReference type="NCBI Taxonomy" id="3555"/>
    <lineage>
        <taxon>Eukaryota</taxon>
        <taxon>Viridiplantae</taxon>
        <taxon>Streptophyta</taxon>
        <taxon>Embryophyta</taxon>
        <taxon>Tracheophyta</taxon>
        <taxon>Spermatophyta</taxon>
        <taxon>Magnoliopsida</taxon>
        <taxon>eudicotyledons</taxon>
        <taxon>Gunneridae</taxon>
        <taxon>Pentapetalae</taxon>
        <taxon>Caryophyllales</taxon>
        <taxon>Chenopodiaceae</taxon>
        <taxon>Betoideae</taxon>
        <taxon>Beta</taxon>
    </lineage>
</organism>
<reference evidence="2 3" key="1">
    <citation type="journal article" date="2014" name="Nature">
        <title>The genome of the recently domesticated crop plant sugar beet (Beta vulgaris).</title>
        <authorList>
            <person name="Dohm J.C."/>
            <person name="Minoche A.E."/>
            <person name="Holtgrawe D."/>
            <person name="Capella-Gutierrez S."/>
            <person name="Zakrzewski F."/>
            <person name="Tafer H."/>
            <person name="Rupp O."/>
            <person name="Sorensen T.R."/>
            <person name="Stracke R."/>
            <person name="Reinhardt R."/>
            <person name="Goesmann A."/>
            <person name="Kraft T."/>
            <person name="Schulz B."/>
            <person name="Stadler P.F."/>
            <person name="Schmidt T."/>
            <person name="Gabaldon T."/>
            <person name="Lehrach H."/>
            <person name="Weisshaar B."/>
            <person name="Himmelbauer H."/>
        </authorList>
    </citation>
    <scope>NUCLEOTIDE SEQUENCE [LARGE SCALE GENOMIC DNA]</scope>
    <source>
        <tissue evidence="2">Taproot</tissue>
    </source>
</reference>
<gene>
    <name evidence="2" type="ORF">BVRB_020810</name>
</gene>
<feature type="region of interest" description="Disordered" evidence="1">
    <location>
        <begin position="37"/>
        <end position="105"/>
    </location>
</feature>
<name>A0A0J8B3T8_BETVV</name>
<feature type="compositionally biased region" description="Gly residues" evidence="1">
    <location>
        <begin position="78"/>
        <end position="94"/>
    </location>
</feature>
<protein>
    <submittedName>
        <fullName evidence="2">Uncharacterized protein</fullName>
    </submittedName>
</protein>
<feature type="region of interest" description="Disordered" evidence="1">
    <location>
        <begin position="1"/>
        <end position="25"/>
    </location>
</feature>
<dbReference type="AlphaFoldDB" id="A0A0J8B3T8"/>
<evidence type="ECO:0000313" key="3">
    <source>
        <dbReference type="Proteomes" id="UP000035740"/>
    </source>
</evidence>
<dbReference type="Proteomes" id="UP000035740">
    <property type="component" value="Unassembled WGS sequence"/>
</dbReference>
<dbReference type="EMBL" id="KQ092930">
    <property type="protein sequence ID" value="KMS94498.1"/>
    <property type="molecule type" value="Genomic_DNA"/>
</dbReference>
<evidence type="ECO:0000313" key="2">
    <source>
        <dbReference type="EMBL" id="KMS94498.1"/>
    </source>
</evidence>
<sequence length="105" mass="10327">QGSRADGMGIGEGSNRRGVRYGGTQIGGTGVMPGLVVGGGVGQQSTGGNDGYTECGGRARQIRNGTGLSTGLEERGDGMTGDVGGDGGLAGRGLQGEDDLGDNRR</sequence>
<dbReference type="Gramene" id="KMS94498">
    <property type="protein sequence ID" value="KMS94498"/>
    <property type="gene ID" value="BVRB_020810"/>
</dbReference>
<feature type="non-terminal residue" evidence="2">
    <location>
        <position position="1"/>
    </location>
</feature>
<proteinExistence type="predicted"/>